<evidence type="ECO:0000313" key="1">
    <source>
        <dbReference type="EMBL" id="AWI08724.1"/>
    </source>
</evidence>
<sequence length="64" mass="7030">METLPNTIKPAELGSGFSGGKMPHVKLFYRKTRTVCAKQSSHNKTVSTLIIISHHPYTAARGMC</sequence>
<protein>
    <submittedName>
        <fullName evidence="1">Uncharacterized protein</fullName>
    </submittedName>
</protein>
<dbReference type="EMBL" id="CP023004">
    <property type="protein sequence ID" value="AWI08724.1"/>
    <property type="molecule type" value="Genomic_DNA"/>
</dbReference>
<dbReference type="Proteomes" id="UP000244896">
    <property type="component" value="Chromosome"/>
</dbReference>
<dbReference type="AlphaFoldDB" id="A0A2U8E206"/>
<gene>
    <name evidence="1" type="ORF">CKA38_05165</name>
</gene>
<name>A0A2U8E206_9BACT</name>
<dbReference type="KEGG" id="elut:CKA38_05165"/>
<evidence type="ECO:0000313" key="2">
    <source>
        <dbReference type="Proteomes" id="UP000244896"/>
    </source>
</evidence>
<organism evidence="1 2">
    <name type="scientific">Ereboglobus luteus</name>
    <dbReference type="NCBI Taxonomy" id="1796921"/>
    <lineage>
        <taxon>Bacteria</taxon>
        <taxon>Pseudomonadati</taxon>
        <taxon>Verrucomicrobiota</taxon>
        <taxon>Opitutia</taxon>
        <taxon>Opitutales</taxon>
        <taxon>Opitutaceae</taxon>
        <taxon>Ereboglobus</taxon>
    </lineage>
</organism>
<keyword evidence="2" id="KW-1185">Reference proteome</keyword>
<proteinExistence type="predicted"/>
<accession>A0A2U8E206</accession>
<reference evidence="1 2" key="1">
    <citation type="journal article" date="2018" name="Syst. Appl. Microbiol.">
        <title>Ereboglobus luteus gen. nov. sp. nov. from cockroach guts, and new insights into the oxygen relationship of the genera Opitutus and Didymococcus (Verrucomicrobia: Opitutaceae).</title>
        <authorList>
            <person name="Tegtmeier D."/>
            <person name="Belitz A."/>
            <person name="Radek R."/>
            <person name="Heimerl T."/>
            <person name="Brune A."/>
        </authorList>
    </citation>
    <scope>NUCLEOTIDE SEQUENCE [LARGE SCALE GENOMIC DNA]</scope>
    <source>
        <strain evidence="1 2">Ho45</strain>
    </source>
</reference>